<dbReference type="AlphaFoldDB" id="A0A0A8YEY7"/>
<organism evidence="1">
    <name type="scientific">Arundo donax</name>
    <name type="common">Giant reed</name>
    <name type="synonym">Donax arundinaceus</name>
    <dbReference type="NCBI Taxonomy" id="35708"/>
    <lineage>
        <taxon>Eukaryota</taxon>
        <taxon>Viridiplantae</taxon>
        <taxon>Streptophyta</taxon>
        <taxon>Embryophyta</taxon>
        <taxon>Tracheophyta</taxon>
        <taxon>Spermatophyta</taxon>
        <taxon>Magnoliopsida</taxon>
        <taxon>Liliopsida</taxon>
        <taxon>Poales</taxon>
        <taxon>Poaceae</taxon>
        <taxon>PACMAD clade</taxon>
        <taxon>Arundinoideae</taxon>
        <taxon>Arundineae</taxon>
        <taxon>Arundo</taxon>
    </lineage>
</organism>
<evidence type="ECO:0000313" key="1">
    <source>
        <dbReference type="EMBL" id="JAD24724.1"/>
    </source>
</evidence>
<name>A0A0A8YEY7_ARUDO</name>
<reference evidence="1" key="1">
    <citation type="submission" date="2014-09" db="EMBL/GenBank/DDBJ databases">
        <authorList>
            <person name="Magalhaes I.L.F."/>
            <person name="Oliveira U."/>
            <person name="Santos F.R."/>
            <person name="Vidigal T.H.D.A."/>
            <person name="Brescovit A.D."/>
            <person name="Santos A.J."/>
        </authorList>
    </citation>
    <scope>NUCLEOTIDE SEQUENCE</scope>
    <source>
        <tissue evidence="1">Shoot tissue taken approximately 20 cm above the soil surface</tissue>
    </source>
</reference>
<sequence>MFARQVYYNPPLPGLRIGYVETTLTYPNLFGTERLCCCCWKTG</sequence>
<dbReference type="EMBL" id="GBRH01273171">
    <property type="protein sequence ID" value="JAD24724.1"/>
    <property type="molecule type" value="Transcribed_RNA"/>
</dbReference>
<reference evidence="1" key="2">
    <citation type="journal article" date="2015" name="Data Brief">
        <title>Shoot transcriptome of the giant reed, Arundo donax.</title>
        <authorList>
            <person name="Barrero R.A."/>
            <person name="Guerrero F.D."/>
            <person name="Moolhuijzen P."/>
            <person name="Goolsby J.A."/>
            <person name="Tidwell J."/>
            <person name="Bellgard S.E."/>
            <person name="Bellgard M.I."/>
        </authorList>
    </citation>
    <scope>NUCLEOTIDE SEQUENCE</scope>
    <source>
        <tissue evidence="1">Shoot tissue taken approximately 20 cm above the soil surface</tissue>
    </source>
</reference>
<proteinExistence type="predicted"/>
<accession>A0A0A8YEY7</accession>
<protein>
    <submittedName>
        <fullName evidence="1">Uncharacterized protein</fullName>
    </submittedName>
</protein>